<dbReference type="InterPro" id="IPR009071">
    <property type="entry name" value="HMG_box_dom"/>
</dbReference>
<evidence type="ECO:0000259" key="3">
    <source>
        <dbReference type="PROSITE" id="PS50118"/>
    </source>
</evidence>
<feature type="compositionally biased region" description="Basic residues" evidence="2">
    <location>
        <begin position="92"/>
        <end position="103"/>
    </location>
</feature>
<dbReference type="OrthoDB" id="1919336at2759"/>
<evidence type="ECO:0000313" key="5">
    <source>
        <dbReference type="Proteomes" id="UP000298416"/>
    </source>
</evidence>
<reference evidence="4" key="1">
    <citation type="submission" date="2018-01" db="EMBL/GenBank/DDBJ databases">
        <authorList>
            <person name="Mao J.F."/>
        </authorList>
    </citation>
    <scope>NUCLEOTIDE SEQUENCE</scope>
    <source>
        <strain evidence="4">Huo1</strain>
        <tissue evidence="4">Leaf</tissue>
    </source>
</reference>
<sequence length="247" mass="27742">MAGGAASSNASRQRKRVEAESASLKRARDGSAFTKCEECHKDVAVALISFHNCSLDAKIKMNLESQVVEMAETKKKASAEKKKTKQTDSKPKKAKNPNGKKRPPTAFFLFMNDFRKSFKEANPDCKSVATVAKEGGEKWKSMNDDEKKVYTDRAAELKAEYQKASEAENEQDDDDSTENEVKDDATEDEVKDDASEDEAKDDATEKEVKDDAAEDEVKDETKETSEKEIKDDIIDEEIKEEEIEYDE</sequence>
<dbReference type="Proteomes" id="UP000298416">
    <property type="component" value="Unassembled WGS sequence"/>
</dbReference>
<proteinExistence type="predicted"/>
<feature type="compositionally biased region" description="Polar residues" evidence="2">
    <location>
        <begin position="1"/>
        <end position="11"/>
    </location>
</feature>
<evidence type="ECO:0000313" key="4">
    <source>
        <dbReference type="EMBL" id="KAG6407682.1"/>
    </source>
</evidence>
<feature type="compositionally biased region" description="Basic and acidic residues" evidence="2">
    <location>
        <begin position="134"/>
        <end position="166"/>
    </location>
</feature>
<dbReference type="PROSITE" id="PS50118">
    <property type="entry name" value="HMG_BOX_2"/>
    <property type="match status" value="1"/>
</dbReference>
<feature type="compositionally biased region" description="Acidic residues" evidence="2">
    <location>
        <begin position="233"/>
        <end position="247"/>
    </location>
</feature>
<comment type="caution">
    <text evidence="4">The sequence shown here is derived from an EMBL/GenBank/DDBJ whole genome shotgun (WGS) entry which is preliminary data.</text>
</comment>
<name>A0A8X8ZJW6_SALSN</name>
<dbReference type="PANTHER" id="PTHR47658">
    <property type="entry name" value="HIGH MOBILITY GROUP B PROTEIN 12-RELATED"/>
    <property type="match status" value="1"/>
</dbReference>
<dbReference type="InterPro" id="IPR036910">
    <property type="entry name" value="HMG_box_dom_sf"/>
</dbReference>
<dbReference type="Gene3D" id="1.10.30.10">
    <property type="entry name" value="High mobility group box domain"/>
    <property type="match status" value="1"/>
</dbReference>
<keyword evidence="1" id="KW-0238">DNA-binding</keyword>
<dbReference type="Pfam" id="PF00505">
    <property type="entry name" value="HMG_box"/>
    <property type="match status" value="1"/>
</dbReference>
<protein>
    <recommendedName>
        <fullName evidence="3">HMG box domain-containing protein</fullName>
    </recommendedName>
</protein>
<feature type="compositionally biased region" description="Basic and acidic residues" evidence="2">
    <location>
        <begin position="201"/>
        <end position="211"/>
    </location>
</feature>
<feature type="DNA-binding region" description="HMG box" evidence="1">
    <location>
        <begin position="100"/>
        <end position="169"/>
    </location>
</feature>
<dbReference type="GO" id="GO:0005634">
    <property type="term" value="C:nucleus"/>
    <property type="evidence" value="ECO:0007669"/>
    <property type="project" value="UniProtKB-UniRule"/>
</dbReference>
<dbReference type="GO" id="GO:0003677">
    <property type="term" value="F:DNA binding"/>
    <property type="evidence" value="ECO:0007669"/>
    <property type="project" value="UniProtKB-UniRule"/>
</dbReference>
<organism evidence="4">
    <name type="scientific">Salvia splendens</name>
    <name type="common">Scarlet sage</name>
    <dbReference type="NCBI Taxonomy" id="180675"/>
    <lineage>
        <taxon>Eukaryota</taxon>
        <taxon>Viridiplantae</taxon>
        <taxon>Streptophyta</taxon>
        <taxon>Embryophyta</taxon>
        <taxon>Tracheophyta</taxon>
        <taxon>Spermatophyta</taxon>
        <taxon>Magnoliopsida</taxon>
        <taxon>eudicotyledons</taxon>
        <taxon>Gunneridae</taxon>
        <taxon>Pentapetalae</taxon>
        <taxon>asterids</taxon>
        <taxon>lamiids</taxon>
        <taxon>Lamiales</taxon>
        <taxon>Lamiaceae</taxon>
        <taxon>Nepetoideae</taxon>
        <taxon>Mentheae</taxon>
        <taxon>Salviinae</taxon>
        <taxon>Salvia</taxon>
        <taxon>Salvia subgen. Calosphace</taxon>
        <taxon>core Calosphace</taxon>
    </lineage>
</organism>
<feature type="region of interest" description="Disordered" evidence="2">
    <location>
        <begin position="70"/>
        <end position="106"/>
    </location>
</feature>
<evidence type="ECO:0000256" key="1">
    <source>
        <dbReference type="PROSITE-ProRule" id="PRU00267"/>
    </source>
</evidence>
<dbReference type="GO" id="GO:0010197">
    <property type="term" value="P:polar nucleus fusion"/>
    <property type="evidence" value="ECO:0007669"/>
    <property type="project" value="TreeGrafter"/>
</dbReference>
<feature type="compositionally biased region" description="Basic and acidic residues" evidence="2">
    <location>
        <begin position="71"/>
        <end position="91"/>
    </location>
</feature>
<feature type="compositionally biased region" description="Basic and acidic residues" evidence="2">
    <location>
        <begin position="219"/>
        <end position="232"/>
    </location>
</feature>
<dbReference type="SMART" id="SM00398">
    <property type="entry name" value="HMG"/>
    <property type="match status" value="1"/>
</dbReference>
<keyword evidence="1" id="KW-0539">Nucleus</keyword>
<reference evidence="4" key="2">
    <citation type="submission" date="2020-08" db="EMBL/GenBank/DDBJ databases">
        <title>Plant Genome Project.</title>
        <authorList>
            <person name="Zhang R.-G."/>
        </authorList>
    </citation>
    <scope>NUCLEOTIDE SEQUENCE</scope>
    <source>
        <strain evidence="4">Huo1</strain>
        <tissue evidence="4">Leaf</tissue>
    </source>
</reference>
<gene>
    <name evidence="4" type="ORF">SASPL_130679</name>
</gene>
<dbReference type="CDD" id="cd22005">
    <property type="entry name" value="HMG-box_AtHMGB1-like"/>
    <property type="match status" value="1"/>
</dbReference>
<feature type="region of interest" description="Disordered" evidence="2">
    <location>
        <begin position="125"/>
        <end position="247"/>
    </location>
</feature>
<feature type="compositionally biased region" description="Acidic residues" evidence="2">
    <location>
        <begin position="167"/>
        <end position="178"/>
    </location>
</feature>
<dbReference type="SUPFAM" id="SSF47095">
    <property type="entry name" value="HMG-box"/>
    <property type="match status" value="1"/>
</dbReference>
<dbReference type="PANTHER" id="PTHR47658:SF1">
    <property type="entry name" value="MEIOSIS INITIATOR PROTEIN"/>
    <property type="match status" value="1"/>
</dbReference>
<feature type="region of interest" description="Disordered" evidence="2">
    <location>
        <begin position="1"/>
        <end position="29"/>
    </location>
</feature>
<evidence type="ECO:0000256" key="2">
    <source>
        <dbReference type="SAM" id="MobiDB-lite"/>
    </source>
</evidence>
<keyword evidence="5" id="KW-1185">Reference proteome</keyword>
<feature type="domain" description="HMG box" evidence="3">
    <location>
        <begin position="100"/>
        <end position="169"/>
    </location>
</feature>
<dbReference type="AlphaFoldDB" id="A0A8X8ZJW6"/>
<feature type="compositionally biased region" description="Acidic residues" evidence="2">
    <location>
        <begin position="185"/>
        <end position="200"/>
    </location>
</feature>
<accession>A0A8X8ZJW6</accession>
<dbReference type="EMBL" id="PNBA02000011">
    <property type="protein sequence ID" value="KAG6407682.1"/>
    <property type="molecule type" value="Genomic_DNA"/>
</dbReference>